<name>A0A8S3CMB2_9BILA</name>
<dbReference type="GO" id="GO:0005975">
    <property type="term" value="P:carbohydrate metabolic process"/>
    <property type="evidence" value="ECO:0007669"/>
    <property type="project" value="InterPro"/>
</dbReference>
<dbReference type="EMBL" id="CAJOBH010121714">
    <property type="protein sequence ID" value="CAF4714479.1"/>
    <property type="molecule type" value="Genomic_DNA"/>
</dbReference>
<organism evidence="3 4">
    <name type="scientific">Rotaria magnacalcarata</name>
    <dbReference type="NCBI Taxonomy" id="392030"/>
    <lineage>
        <taxon>Eukaryota</taxon>
        <taxon>Metazoa</taxon>
        <taxon>Spiralia</taxon>
        <taxon>Gnathifera</taxon>
        <taxon>Rotifera</taxon>
        <taxon>Eurotatoria</taxon>
        <taxon>Bdelloidea</taxon>
        <taxon>Philodinida</taxon>
        <taxon>Philodinidae</taxon>
        <taxon>Rotaria</taxon>
    </lineage>
</organism>
<dbReference type="EMBL" id="CAJOBJ010185534">
    <property type="protein sequence ID" value="CAF4934479.1"/>
    <property type="molecule type" value="Genomic_DNA"/>
</dbReference>
<dbReference type="Proteomes" id="UP000681967">
    <property type="component" value="Unassembled WGS sequence"/>
</dbReference>
<reference evidence="3" key="1">
    <citation type="submission" date="2021-02" db="EMBL/GenBank/DDBJ databases">
        <authorList>
            <person name="Nowell W R."/>
        </authorList>
    </citation>
    <scope>NUCLEOTIDE SEQUENCE</scope>
</reference>
<dbReference type="InterPro" id="IPR036881">
    <property type="entry name" value="Glyco_hydro_3_C_sf"/>
</dbReference>
<evidence type="ECO:0000313" key="4">
    <source>
        <dbReference type="Proteomes" id="UP000681720"/>
    </source>
</evidence>
<sequence>LFDGRNAWPDSSALATFNKPEYDETNLQAAREGITLLKNSGNVLPLQNSTITTANKLIVTGPTSNVLT</sequence>
<dbReference type="Gene3D" id="3.40.50.1700">
    <property type="entry name" value="Glycoside hydrolase family 3 C-terminal domain"/>
    <property type="match status" value="1"/>
</dbReference>
<feature type="non-terminal residue" evidence="3">
    <location>
        <position position="1"/>
    </location>
</feature>
<dbReference type="Proteomes" id="UP000681720">
    <property type="component" value="Unassembled WGS sequence"/>
</dbReference>
<evidence type="ECO:0008006" key="5">
    <source>
        <dbReference type="Google" id="ProtNLM"/>
    </source>
</evidence>
<proteinExistence type="predicted"/>
<feature type="non-terminal residue" evidence="3">
    <location>
        <position position="68"/>
    </location>
</feature>
<evidence type="ECO:0000313" key="3">
    <source>
        <dbReference type="EMBL" id="CAF4934479.1"/>
    </source>
</evidence>
<evidence type="ECO:0000256" key="1">
    <source>
        <dbReference type="ARBA" id="ARBA00022801"/>
    </source>
</evidence>
<dbReference type="AlphaFoldDB" id="A0A8S3CMB2"/>
<evidence type="ECO:0000313" key="2">
    <source>
        <dbReference type="EMBL" id="CAF4714479.1"/>
    </source>
</evidence>
<comment type="caution">
    <text evidence="3">The sequence shown here is derived from an EMBL/GenBank/DDBJ whole genome shotgun (WGS) entry which is preliminary data.</text>
</comment>
<protein>
    <recommendedName>
        <fullName evidence="5">Glycoside hydrolase family 3 C-terminal domain-containing protein</fullName>
    </recommendedName>
</protein>
<dbReference type="GO" id="GO:0004553">
    <property type="term" value="F:hydrolase activity, hydrolyzing O-glycosyl compounds"/>
    <property type="evidence" value="ECO:0007669"/>
    <property type="project" value="InterPro"/>
</dbReference>
<keyword evidence="1" id="KW-0378">Hydrolase</keyword>
<gene>
    <name evidence="2" type="ORF">BYL167_LOCUS44617</name>
    <name evidence="3" type="ORF">GIL414_LOCUS53482</name>
</gene>
<accession>A0A8S3CMB2</accession>